<dbReference type="InterPro" id="IPR002789">
    <property type="entry name" value="HerA_central"/>
</dbReference>
<dbReference type="InterPro" id="IPR027417">
    <property type="entry name" value="P-loop_NTPase"/>
</dbReference>
<dbReference type="RefSeq" id="WP_144902045.1">
    <property type="nucleotide sequence ID" value="NZ_JACHOA010000001.1"/>
</dbReference>
<dbReference type="EMBL" id="JACHOA010000001">
    <property type="protein sequence ID" value="MBB4612171.1"/>
    <property type="molecule type" value="Genomic_DNA"/>
</dbReference>
<feature type="domain" description="Helicase HerA central" evidence="1">
    <location>
        <begin position="148"/>
        <end position="406"/>
    </location>
</feature>
<proteinExistence type="predicted"/>
<comment type="caution">
    <text evidence="2">The sequence shown here is derived from an EMBL/GenBank/DDBJ whole genome shotgun (WGS) entry which is preliminary data.</text>
</comment>
<evidence type="ECO:0000313" key="3">
    <source>
        <dbReference type="Proteomes" id="UP000538566"/>
    </source>
</evidence>
<reference evidence="2 3" key="1">
    <citation type="submission" date="2020-08" db="EMBL/GenBank/DDBJ databases">
        <title>Genomic Encyclopedia of Type Strains, Phase IV (KMG-IV): sequencing the most valuable type-strain genomes for metagenomic binning, comparative biology and taxonomic classification.</title>
        <authorList>
            <person name="Goeker M."/>
        </authorList>
    </citation>
    <scope>NUCLEOTIDE SEQUENCE [LARGE SCALE GENOMIC DNA]</scope>
    <source>
        <strain evidence="2 3">DSM 17507</strain>
    </source>
</reference>
<dbReference type="OrthoDB" id="9806951at2"/>
<dbReference type="Gene3D" id="3.40.50.300">
    <property type="entry name" value="P-loop containing nucleotide triphosphate hydrolases"/>
    <property type="match status" value="2"/>
</dbReference>
<dbReference type="Pfam" id="PF01935">
    <property type="entry name" value="DUF87"/>
    <property type="match status" value="1"/>
</dbReference>
<dbReference type="SUPFAM" id="SSF52540">
    <property type="entry name" value="P-loop containing nucleoside triphosphate hydrolases"/>
    <property type="match status" value="1"/>
</dbReference>
<organism evidence="2 3">
    <name type="scientific">Novosphingobium taihuense</name>
    <dbReference type="NCBI Taxonomy" id="260085"/>
    <lineage>
        <taxon>Bacteria</taxon>
        <taxon>Pseudomonadati</taxon>
        <taxon>Pseudomonadota</taxon>
        <taxon>Alphaproteobacteria</taxon>
        <taxon>Sphingomonadales</taxon>
        <taxon>Sphingomonadaceae</taxon>
        <taxon>Novosphingobium</taxon>
    </lineage>
</organism>
<name>A0A7W7A8E6_9SPHN</name>
<dbReference type="PANTHER" id="PTHR42957:SF1">
    <property type="entry name" value="HELICASE MJ1565-RELATED"/>
    <property type="match status" value="1"/>
</dbReference>
<dbReference type="AlphaFoldDB" id="A0A7W7A8E6"/>
<evidence type="ECO:0000259" key="1">
    <source>
        <dbReference type="Pfam" id="PF01935"/>
    </source>
</evidence>
<sequence>MSSAALLFSGNDQIGRVAGVDTSRVSIDVTNSTMLTRVGIGQLIAIRGATQAEFLIAMTDRVTRSLREDIGEPENGEFGTLTIEFSDHMQAFVIGTYRTVDGDKKDTFKRGADSFPQIERDCFVIEGGNLQRFMGILGADLAEGERLKLGTFVADRSAEAIASGDRFFQRHAAVLGSTGSGKSWAIALILERAAKLKFPNIVVFDMHGEYAPLADEQSGGFAKRYRIAGPGDLSSPPADTLFLPYWLLNRDEMLSMILDRSDQNAPNQASRFTLHVRDLKSASLENANKMDVRETFTVDSPIPYAVSDLVGLLRTDNTTKGVGKTGPVKGEWEDKLTRFISRLEAKLEDRRYGFMFSPPAESLNYEWLGEQVIKLLDSGDGKGIKIIDFSEVPADILPIVTGTLARLLYDVQFWMRAETRTPVTLLCDEAHLYLPVRDDADAVQRQALGSFERIAKEGRKYGFSLLVVSQRPSDVSRTILSQCNNFLALRLTNDSDQNVIKRLMPDSLVGLTAMLPLLDVGEALLLGDAVLLPTRIKLDKPKVKPDSATREFWTEWGTRQPEPSRLAAAVESLRSQSRGS</sequence>
<keyword evidence="3" id="KW-1185">Reference proteome</keyword>
<protein>
    <recommendedName>
        <fullName evidence="1">Helicase HerA central domain-containing protein</fullName>
    </recommendedName>
</protein>
<gene>
    <name evidence="2" type="ORF">GGR37_000417</name>
</gene>
<evidence type="ECO:0000313" key="2">
    <source>
        <dbReference type="EMBL" id="MBB4612171.1"/>
    </source>
</evidence>
<accession>A0A7W7A8E6</accession>
<dbReference type="InterPro" id="IPR008571">
    <property type="entry name" value="HerA-like"/>
</dbReference>
<dbReference type="CDD" id="cd01127">
    <property type="entry name" value="TrwB_TraG_TraD_VirD4"/>
    <property type="match status" value="1"/>
</dbReference>
<dbReference type="Proteomes" id="UP000538566">
    <property type="component" value="Unassembled WGS sequence"/>
</dbReference>
<dbReference type="PANTHER" id="PTHR42957">
    <property type="entry name" value="HELICASE MJ1565-RELATED"/>
    <property type="match status" value="1"/>
</dbReference>